<dbReference type="GO" id="GO:0003677">
    <property type="term" value="F:DNA binding"/>
    <property type="evidence" value="ECO:0007669"/>
    <property type="project" value="UniProtKB-KW"/>
</dbReference>
<dbReference type="PANTHER" id="PTHR43132">
    <property type="entry name" value="ARSENICAL RESISTANCE OPERON REPRESSOR ARSR-RELATED"/>
    <property type="match status" value="1"/>
</dbReference>
<reference evidence="5" key="1">
    <citation type="submission" date="2018-05" db="EMBL/GenBank/DDBJ databases">
        <authorList>
            <person name="Lanie J.A."/>
            <person name="Ng W.-L."/>
            <person name="Kazmierczak K.M."/>
            <person name="Andrzejewski T.M."/>
            <person name="Davidsen T.M."/>
            <person name="Wayne K.J."/>
            <person name="Tettelin H."/>
            <person name="Glass J.I."/>
            <person name="Rusch D."/>
            <person name="Podicherti R."/>
            <person name="Tsui H.-C.T."/>
            <person name="Winkler M.E."/>
        </authorList>
    </citation>
    <scope>NUCLEOTIDE SEQUENCE</scope>
</reference>
<dbReference type="InterPro" id="IPR036388">
    <property type="entry name" value="WH-like_DNA-bd_sf"/>
</dbReference>
<feature type="non-terminal residue" evidence="5">
    <location>
        <position position="170"/>
    </location>
</feature>
<dbReference type="Gene3D" id="1.10.10.10">
    <property type="entry name" value="Winged helix-like DNA-binding domain superfamily/Winged helix DNA-binding domain"/>
    <property type="match status" value="1"/>
</dbReference>
<dbReference type="InterPro" id="IPR001845">
    <property type="entry name" value="HTH_ArsR_DNA-bd_dom"/>
</dbReference>
<dbReference type="InterPro" id="IPR011991">
    <property type="entry name" value="ArsR-like_HTH"/>
</dbReference>
<keyword evidence="2" id="KW-0238">DNA-binding</keyword>
<proteinExistence type="predicted"/>
<dbReference type="InterPro" id="IPR036390">
    <property type="entry name" value="WH_DNA-bd_sf"/>
</dbReference>
<gene>
    <name evidence="5" type="ORF">METZ01_LOCUS457992</name>
</gene>
<evidence type="ECO:0000256" key="3">
    <source>
        <dbReference type="ARBA" id="ARBA00023163"/>
    </source>
</evidence>
<dbReference type="Pfam" id="PF01022">
    <property type="entry name" value="HTH_5"/>
    <property type="match status" value="1"/>
</dbReference>
<dbReference type="AlphaFoldDB" id="A0A383ADH8"/>
<keyword evidence="1" id="KW-0805">Transcription regulation</keyword>
<dbReference type="CDD" id="cd00090">
    <property type="entry name" value="HTH_ARSR"/>
    <property type="match status" value="1"/>
</dbReference>
<evidence type="ECO:0000313" key="5">
    <source>
        <dbReference type="EMBL" id="SVE05138.1"/>
    </source>
</evidence>
<sequence length="170" mass="18632">MELKQTLQRLRAIAEPTRLRLLALLSAGEISVGELSSVLGQSQPRVSRHLRLLVEAGLVSRFRDRHWVYYRLVADTALRELLNRVLDPVTEQDPTLVADRKAMQIVKDRRESSAYTALGPSPALWPTADHARPSEAALAEALDDAIDSRPIGDLLDIGSGAGTLLKPLGP</sequence>
<feature type="domain" description="HTH arsR-type" evidence="4">
    <location>
        <begin position="1"/>
        <end position="93"/>
    </location>
</feature>
<keyword evidence="3" id="KW-0804">Transcription</keyword>
<evidence type="ECO:0000256" key="2">
    <source>
        <dbReference type="ARBA" id="ARBA00023125"/>
    </source>
</evidence>
<dbReference type="SUPFAM" id="SSF46785">
    <property type="entry name" value="Winged helix' DNA-binding domain"/>
    <property type="match status" value="1"/>
</dbReference>
<name>A0A383ADH8_9ZZZZ</name>
<dbReference type="EMBL" id="UINC01190804">
    <property type="protein sequence ID" value="SVE05138.1"/>
    <property type="molecule type" value="Genomic_DNA"/>
</dbReference>
<protein>
    <recommendedName>
        <fullName evidence="4">HTH arsR-type domain-containing protein</fullName>
    </recommendedName>
</protein>
<evidence type="ECO:0000259" key="4">
    <source>
        <dbReference type="PROSITE" id="PS50987"/>
    </source>
</evidence>
<dbReference type="PROSITE" id="PS50987">
    <property type="entry name" value="HTH_ARSR_2"/>
    <property type="match status" value="1"/>
</dbReference>
<evidence type="ECO:0000256" key="1">
    <source>
        <dbReference type="ARBA" id="ARBA00023015"/>
    </source>
</evidence>
<dbReference type="NCBIfam" id="NF033788">
    <property type="entry name" value="HTH_metalloreg"/>
    <property type="match status" value="1"/>
</dbReference>
<organism evidence="5">
    <name type="scientific">marine metagenome</name>
    <dbReference type="NCBI Taxonomy" id="408172"/>
    <lineage>
        <taxon>unclassified sequences</taxon>
        <taxon>metagenomes</taxon>
        <taxon>ecological metagenomes</taxon>
    </lineage>
</organism>
<dbReference type="InterPro" id="IPR051011">
    <property type="entry name" value="Metal_resp_trans_reg"/>
</dbReference>
<dbReference type="SMART" id="SM00418">
    <property type="entry name" value="HTH_ARSR"/>
    <property type="match status" value="1"/>
</dbReference>
<accession>A0A383ADH8</accession>
<dbReference type="PANTHER" id="PTHR43132:SF2">
    <property type="entry name" value="ARSENICAL RESISTANCE OPERON REPRESSOR ARSR-RELATED"/>
    <property type="match status" value="1"/>
</dbReference>
<dbReference type="PRINTS" id="PR00778">
    <property type="entry name" value="HTHARSR"/>
</dbReference>
<dbReference type="GO" id="GO:0003700">
    <property type="term" value="F:DNA-binding transcription factor activity"/>
    <property type="evidence" value="ECO:0007669"/>
    <property type="project" value="InterPro"/>
</dbReference>